<feature type="transmembrane region" description="Helical" evidence="5">
    <location>
        <begin position="6"/>
        <end position="24"/>
    </location>
</feature>
<evidence type="ECO:0000256" key="1">
    <source>
        <dbReference type="ARBA" id="ARBA00004141"/>
    </source>
</evidence>
<dbReference type="SMART" id="SM00679">
    <property type="entry name" value="CTNS"/>
    <property type="match status" value="1"/>
</dbReference>
<feature type="transmembrane region" description="Helical" evidence="5">
    <location>
        <begin position="65"/>
        <end position="86"/>
    </location>
</feature>
<organism evidence="6 7">
    <name type="scientific">Aspergillus leporis</name>
    <dbReference type="NCBI Taxonomy" id="41062"/>
    <lineage>
        <taxon>Eukaryota</taxon>
        <taxon>Fungi</taxon>
        <taxon>Dikarya</taxon>
        <taxon>Ascomycota</taxon>
        <taxon>Pezizomycotina</taxon>
        <taxon>Eurotiomycetes</taxon>
        <taxon>Eurotiomycetidae</taxon>
        <taxon>Eurotiales</taxon>
        <taxon>Aspergillaceae</taxon>
        <taxon>Aspergillus</taxon>
        <taxon>Aspergillus subgen. Circumdati</taxon>
    </lineage>
</organism>
<dbReference type="Gene3D" id="1.20.1280.290">
    <property type="match status" value="1"/>
</dbReference>
<keyword evidence="3 5" id="KW-1133">Transmembrane helix</keyword>
<comment type="subcellular location">
    <subcellularLocation>
        <location evidence="1">Membrane</location>
        <topology evidence="1">Multi-pass membrane protein</topology>
    </subcellularLocation>
</comment>
<dbReference type="OrthoDB" id="407617at2759"/>
<evidence type="ECO:0000256" key="5">
    <source>
        <dbReference type="SAM" id="Phobius"/>
    </source>
</evidence>
<reference evidence="6 7" key="1">
    <citation type="submission" date="2019-04" db="EMBL/GenBank/DDBJ databases">
        <title>Friends and foes A comparative genomics study of 23 Aspergillus species from section Flavi.</title>
        <authorList>
            <consortium name="DOE Joint Genome Institute"/>
            <person name="Kjaerbolling I."/>
            <person name="Vesth T."/>
            <person name="Frisvad J.C."/>
            <person name="Nybo J.L."/>
            <person name="Theobald S."/>
            <person name="Kildgaard S."/>
            <person name="Isbrandt T."/>
            <person name="Kuo A."/>
            <person name="Sato A."/>
            <person name="Lyhne E.K."/>
            <person name="Kogle M.E."/>
            <person name="Wiebenga A."/>
            <person name="Kun R.S."/>
            <person name="Lubbers R.J."/>
            <person name="Makela M.R."/>
            <person name="Barry K."/>
            <person name="Chovatia M."/>
            <person name="Clum A."/>
            <person name="Daum C."/>
            <person name="Haridas S."/>
            <person name="He G."/>
            <person name="LaButti K."/>
            <person name="Lipzen A."/>
            <person name="Mondo S."/>
            <person name="Riley R."/>
            <person name="Salamov A."/>
            <person name="Simmons B.A."/>
            <person name="Magnuson J.K."/>
            <person name="Henrissat B."/>
            <person name="Mortensen U.H."/>
            <person name="Larsen T.O."/>
            <person name="Devries R.P."/>
            <person name="Grigoriev I.V."/>
            <person name="Machida M."/>
            <person name="Baker S.E."/>
            <person name="Andersen M.R."/>
        </authorList>
    </citation>
    <scope>NUCLEOTIDE SEQUENCE [LARGE SCALE GENOMIC DNA]</scope>
    <source>
        <strain evidence="6 7">CBS 151.66</strain>
    </source>
</reference>
<keyword evidence="2 5" id="KW-0812">Transmembrane</keyword>
<gene>
    <name evidence="6" type="ORF">BDV29DRAFT_194742</name>
</gene>
<feature type="transmembrane region" description="Helical" evidence="5">
    <location>
        <begin position="36"/>
        <end position="53"/>
    </location>
</feature>
<keyword evidence="4 5" id="KW-0472">Membrane</keyword>
<evidence type="ECO:0000313" key="6">
    <source>
        <dbReference type="EMBL" id="KAB8069593.1"/>
    </source>
</evidence>
<keyword evidence="7" id="KW-1185">Reference proteome</keyword>
<evidence type="ECO:0000256" key="4">
    <source>
        <dbReference type="ARBA" id="ARBA00023136"/>
    </source>
</evidence>
<dbReference type="Proteomes" id="UP000326565">
    <property type="component" value="Unassembled WGS sequence"/>
</dbReference>
<evidence type="ECO:0008006" key="8">
    <source>
        <dbReference type="Google" id="ProtNLM"/>
    </source>
</evidence>
<feature type="transmembrane region" description="Helical" evidence="5">
    <location>
        <begin position="107"/>
        <end position="127"/>
    </location>
</feature>
<dbReference type="GO" id="GO:0016020">
    <property type="term" value="C:membrane"/>
    <property type="evidence" value="ECO:0007669"/>
    <property type="project" value="UniProtKB-SubCell"/>
</dbReference>
<dbReference type="EMBL" id="ML732334">
    <property type="protein sequence ID" value="KAB8069593.1"/>
    <property type="molecule type" value="Genomic_DNA"/>
</dbReference>
<sequence>MDAPIAANVLGTIGALISQIIINYRRHNTEGLQGSMMLLWAVAGVPLGVYNIVEEFNKVSISECVTAVVPLLVVLGALEVALVFALQAAKRPGVLRHYWDIYIHRTVRGISFISVGIDAAGDLFSLISVLCEPRIDILGMVIYGIELALWLGIFACGGIFNFMPWVLKLSQKRDLNELEQVSIHPMSSSTSVFRTVSSSDWVTRRVAAAAALPLQS</sequence>
<evidence type="ECO:0000313" key="7">
    <source>
        <dbReference type="Proteomes" id="UP000326565"/>
    </source>
</evidence>
<feature type="transmembrane region" description="Helical" evidence="5">
    <location>
        <begin position="147"/>
        <end position="167"/>
    </location>
</feature>
<protein>
    <recommendedName>
        <fullName evidence="8">PQ loop repeat-domain-containing protein</fullName>
    </recommendedName>
</protein>
<dbReference type="AlphaFoldDB" id="A0A5N5WM91"/>
<accession>A0A5N5WM91</accession>
<dbReference type="Pfam" id="PF04193">
    <property type="entry name" value="PQ-loop"/>
    <property type="match status" value="1"/>
</dbReference>
<dbReference type="InterPro" id="IPR006603">
    <property type="entry name" value="PQ-loop_rpt"/>
</dbReference>
<proteinExistence type="predicted"/>
<evidence type="ECO:0000256" key="3">
    <source>
        <dbReference type="ARBA" id="ARBA00022989"/>
    </source>
</evidence>
<evidence type="ECO:0000256" key="2">
    <source>
        <dbReference type="ARBA" id="ARBA00022692"/>
    </source>
</evidence>
<name>A0A5N5WM91_9EURO</name>